<sequence length="1076" mass="119092">MAEAGGPANQAGIFFQNTIAALYLGRMVDLRSRARRDRVLHVRVEAPEAVDDIVVLLGDGSRRYIQAKRSIDVSSDAWDRVWQQFWQQLVRPTTALEDRLLLVLGEPSKTAADLEECCRRTTDAVDHEEYLTKRLNEGQRSLFSKIETALAGYAVNADNLRALLSRVDVEVYSHALIERDHAPLWMPDSNCDPSSLLARLRDMVGGASIVRGTFEPARLLERLRSEGVVIGEPQGWGADSYRSVLTGKAVIEVPGTGVVKPIDETFIWPRAHRYDRSHRADFDDEVPNPWFGIRPDSVNVSNFPTAGFDRVVVVSGPGFGKSTLSLALAKSAAERGLLPAIISIHELAKQEGGVGRFLQDQLNAQFEVSVDWTRAAEAGLLVLFFDGLDEVSIDRRAVMLERVKTFSLRYPAVPWLLTVRDAAALAAPTDALLVELDALDTDDIGRYISFYRPNDAGFGERLQQAFTARPDLERLVRIPLFLAILLCSGLEVSELPSKRTELLEAYLHLLFRPEQFKGAVSAVVDPAALRPIAELIAYDSLEREEIGVDARRLEASVRNALGLGQPVQPALDRLITCGVLRPSGPARFVFPFPVVQEYLAACYILDFRMEGISGRLSSASKRPWAQTLQFVLERHPHPIPLVTSFLAQEDDAFGTGMRLMARCVANGMSVTTPLKTELTRRLCRLWPSAAWRLRGRIGALIAAAFCDPMIPELRALLSNRWLLHHGAGTVVAQIKSPDLTRSVLADFLAGDIEHLLNLAEMQPAVSALGDEALDIYVARARRDGASEKELEAISSLIGHLDPAQLSDEHLLAVALDERLPIYIRLEAFGLHSTPVDPRAMPLVEAALGMPGYHTRSAAVEIIMKLKDPVSSLRDALMRSDLKMKEKLDLLGYLPRGLLPAQKAEICRTLSQDDGIQDELRRRLSIFGARYGNSDSMCALVEAADRLPIADLRTTIAIFGHHRSRSLVETLILRLKERTFSPSDRAGLTSSIVLGMTALFQMDMFEGGLIDVAPLHPGADLFLPLLEEWAAMEDYEPIDGLNQAEGFARFGSEAALSAIEQRLKQVLDSKRYRSCRF</sequence>
<dbReference type="AlphaFoldDB" id="A0A844SGB8"/>
<organism evidence="1 2">
    <name type="scientific">Bradyrhizobium pachyrhizi</name>
    <dbReference type="NCBI Taxonomy" id="280333"/>
    <lineage>
        <taxon>Bacteria</taxon>
        <taxon>Pseudomonadati</taxon>
        <taxon>Pseudomonadota</taxon>
        <taxon>Alphaproteobacteria</taxon>
        <taxon>Hyphomicrobiales</taxon>
        <taxon>Nitrobacteraceae</taxon>
        <taxon>Bradyrhizobium</taxon>
    </lineage>
</organism>
<name>A0A844SGB8_9BRAD</name>
<dbReference type="Proteomes" id="UP000436468">
    <property type="component" value="Unassembled WGS sequence"/>
</dbReference>
<dbReference type="SUPFAM" id="SSF52540">
    <property type="entry name" value="P-loop containing nucleoside triphosphate hydrolases"/>
    <property type="match status" value="1"/>
</dbReference>
<dbReference type="EMBL" id="WQNF01000007">
    <property type="protein sequence ID" value="MVT66028.1"/>
    <property type="molecule type" value="Genomic_DNA"/>
</dbReference>
<dbReference type="InterPro" id="IPR027417">
    <property type="entry name" value="P-loop_NTPase"/>
</dbReference>
<reference evidence="1 2" key="1">
    <citation type="submission" date="2019-12" db="EMBL/GenBank/DDBJ databases">
        <title>Draft genome sequences Bradyrhizobium cajani AMBPC1010, Bradyrhizobium pachyrhizi AMBPC1040 and Bradyrhizobium yuanmingense ALSPC3051, three plant growth promoting strains isolated from nodules of Cajanus cajan L. in Dominican Republic.</title>
        <authorList>
            <person name="Flores-Felix J.D."/>
            <person name="Araujo J."/>
            <person name="Diaz-Alcantara C."/>
            <person name="Gonzalez-Andres F."/>
            <person name="Velazquez E."/>
        </authorList>
    </citation>
    <scope>NUCLEOTIDE SEQUENCE [LARGE SCALE GENOMIC DNA]</scope>
    <source>
        <strain evidence="1 2">1040</strain>
    </source>
</reference>
<dbReference type="Gene3D" id="3.40.50.300">
    <property type="entry name" value="P-loop containing nucleotide triphosphate hydrolases"/>
    <property type="match status" value="1"/>
</dbReference>
<dbReference type="RefSeq" id="WP_157343526.1">
    <property type="nucleotide sequence ID" value="NZ_WQNF01000007.1"/>
</dbReference>
<evidence type="ECO:0000313" key="2">
    <source>
        <dbReference type="Proteomes" id="UP000436468"/>
    </source>
</evidence>
<keyword evidence="2" id="KW-1185">Reference proteome</keyword>
<accession>A0A844SGB8</accession>
<proteinExistence type="predicted"/>
<evidence type="ECO:0008006" key="3">
    <source>
        <dbReference type="Google" id="ProtNLM"/>
    </source>
</evidence>
<evidence type="ECO:0000313" key="1">
    <source>
        <dbReference type="EMBL" id="MVT66028.1"/>
    </source>
</evidence>
<comment type="caution">
    <text evidence="1">The sequence shown here is derived from an EMBL/GenBank/DDBJ whole genome shotgun (WGS) entry which is preliminary data.</text>
</comment>
<protein>
    <recommendedName>
        <fullName evidence="3">NACHT domain-containing protein</fullName>
    </recommendedName>
</protein>
<gene>
    <name evidence="1" type="ORF">GPL21_13025</name>
</gene>